<keyword evidence="1" id="KW-0723">Serine/threonine-protein kinase</keyword>
<keyword evidence="7" id="KW-0430">Lectin</keyword>
<dbReference type="GO" id="GO:0005524">
    <property type="term" value="F:ATP binding"/>
    <property type="evidence" value="ECO:0007669"/>
    <property type="project" value="UniProtKB-KW"/>
</dbReference>
<dbReference type="GO" id="GO:0005886">
    <property type="term" value="C:plasma membrane"/>
    <property type="evidence" value="ECO:0007669"/>
    <property type="project" value="TreeGrafter"/>
</dbReference>
<evidence type="ECO:0000313" key="7">
    <source>
        <dbReference type="EMBL" id="KAB2635697.1"/>
    </source>
</evidence>
<accession>A0A5N5I8Z3</accession>
<reference evidence="7 8" key="1">
    <citation type="submission" date="2019-09" db="EMBL/GenBank/DDBJ databases">
        <authorList>
            <person name="Ou C."/>
        </authorList>
    </citation>
    <scope>NUCLEOTIDE SEQUENCE [LARGE SCALE GENOMIC DNA]</scope>
    <source>
        <strain evidence="7">S2</strain>
        <tissue evidence="7">Leaf</tissue>
    </source>
</reference>
<evidence type="ECO:0000313" key="8">
    <source>
        <dbReference type="Proteomes" id="UP000327157"/>
    </source>
</evidence>
<reference evidence="8" key="2">
    <citation type="submission" date="2019-10" db="EMBL/GenBank/DDBJ databases">
        <title>A de novo genome assembly of a pear dwarfing rootstock.</title>
        <authorList>
            <person name="Wang F."/>
            <person name="Wang J."/>
            <person name="Li S."/>
            <person name="Zhang Y."/>
            <person name="Fang M."/>
            <person name="Ma L."/>
            <person name="Zhao Y."/>
            <person name="Jiang S."/>
        </authorList>
    </citation>
    <scope>NUCLEOTIDE SEQUENCE [LARGE SCALE GENOMIC DNA]</scope>
</reference>
<keyword evidence="8" id="KW-1185">Reference proteome</keyword>
<keyword evidence="4 7" id="KW-0418">Kinase</keyword>
<dbReference type="EMBL" id="SMOL01000004">
    <property type="protein sequence ID" value="KAB2635697.1"/>
    <property type="molecule type" value="Genomic_DNA"/>
</dbReference>
<evidence type="ECO:0000256" key="3">
    <source>
        <dbReference type="ARBA" id="ARBA00022741"/>
    </source>
</evidence>
<evidence type="ECO:0000256" key="6">
    <source>
        <dbReference type="SAM" id="Phobius"/>
    </source>
</evidence>
<name>A0A5N5I8Z3_9ROSA</name>
<sequence length="147" mass="16570">MIRLETDAVNQFGGGVVPQPQEEQRNVFEIRSDRNFSKHTSKSKGFLRQRGALAIPIVSVLLALVLIIVFAYWRRKKKSKTKDYTEIDELEEARRHPKLQYFSLSTIIAATDNFSPINKLGQGGFGIVYKSAVLEPAMQGRDLIGCT</sequence>
<dbReference type="PANTHER" id="PTHR27002">
    <property type="entry name" value="RECEPTOR-LIKE SERINE/THREONINE-PROTEIN KINASE SD1-8"/>
    <property type="match status" value="1"/>
</dbReference>
<keyword evidence="6" id="KW-0472">Membrane</keyword>
<evidence type="ECO:0000256" key="2">
    <source>
        <dbReference type="ARBA" id="ARBA00022679"/>
    </source>
</evidence>
<dbReference type="SUPFAM" id="SSF56112">
    <property type="entry name" value="Protein kinase-like (PK-like)"/>
    <property type="match status" value="1"/>
</dbReference>
<keyword evidence="3" id="KW-0547">Nucleotide-binding</keyword>
<evidence type="ECO:0000256" key="1">
    <source>
        <dbReference type="ARBA" id="ARBA00022527"/>
    </source>
</evidence>
<gene>
    <name evidence="7" type="ORF">D8674_026231</name>
</gene>
<organism evidence="7 8">
    <name type="scientific">Pyrus ussuriensis x Pyrus communis</name>
    <dbReference type="NCBI Taxonomy" id="2448454"/>
    <lineage>
        <taxon>Eukaryota</taxon>
        <taxon>Viridiplantae</taxon>
        <taxon>Streptophyta</taxon>
        <taxon>Embryophyta</taxon>
        <taxon>Tracheophyta</taxon>
        <taxon>Spermatophyta</taxon>
        <taxon>Magnoliopsida</taxon>
        <taxon>eudicotyledons</taxon>
        <taxon>Gunneridae</taxon>
        <taxon>Pentapetalae</taxon>
        <taxon>rosids</taxon>
        <taxon>fabids</taxon>
        <taxon>Rosales</taxon>
        <taxon>Rosaceae</taxon>
        <taxon>Amygdaloideae</taxon>
        <taxon>Maleae</taxon>
        <taxon>Pyrus</taxon>
    </lineage>
</organism>
<keyword evidence="5" id="KW-0067">ATP-binding</keyword>
<keyword evidence="7" id="KW-0675">Receptor</keyword>
<protein>
    <submittedName>
        <fullName evidence="7">G-type lectin S-receptor-like serine/threonine-protein kinase SD1-1</fullName>
    </submittedName>
</protein>
<keyword evidence="6" id="KW-1133">Transmembrane helix</keyword>
<dbReference type="Proteomes" id="UP000327157">
    <property type="component" value="Chromosome 5"/>
</dbReference>
<dbReference type="GO" id="GO:0004674">
    <property type="term" value="F:protein serine/threonine kinase activity"/>
    <property type="evidence" value="ECO:0007669"/>
    <property type="project" value="UniProtKB-KW"/>
</dbReference>
<keyword evidence="2" id="KW-0808">Transferase</keyword>
<dbReference type="AlphaFoldDB" id="A0A5N5I8Z3"/>
<dbReference type="InterPro" id="IPR011009">
    <property type="entry name" value="Kinase-like_dom_sf"/>
</dbReference>
<evidence type="ECO:0000256" key="4">
    <source>
        <dbReference type="ARBA" id="ARBA00022777"/>
    </source>
</evidence>
<dbReference type="PANTHER" id="PTHR27002:SF839">
    <property type="entry name" value="NON-SPECIFIC SERINE_THREONINE PROTEIN KINASE"/>
    <property type="match status" value="1"/>
</dbReference>
<dbReference type="Gene3D" id="3.30.200.20">
    <property type="entry name" value="Phosphorylase Kinase, domain 1"/>
    <property type="match status" value="1"/>
</dbReference>
<proteinExistence type="predicted"/>
<feature type="transmembrane region" description="Helical" evidence="6">
    <location>
        <begin position="53"/>
        <end position="73"/>
    </location>
</feature>
<comment type="caution">
    <text evidence="7">The sequence shown here is derived from an EMBL/GenBank/DDBJ whole genome shotgun (WGS) entry which is preliminary data.</text>
</comment>
<dbReference type="GO" id="GO:0030246">
    <property type="term" value="F:carbohydrate binding"/>
    <property type="evidence" value="ECO:0007669"/>
    <property type="project" value="UniProtKB-KW"/>
</dbReference>
<reference evidence="7 8" key="3">
    <citation type="submission" date="2019-11" db="EMBL/GenBank/DDBJ databases">
        <title>A de novo genome assembly of a pear dwarfing rootstock.</title>
        <authorList>
            <person name="Wang F."/>
            <person name="Wang J."/>
            <person name="Li S."/>
            <person name="Zhang Y."/>
            <person name="Fang M."/>
            <person name="Ma L."/>
            <person name="Zhao Y."/>
            <person name="Jiang S."/>
        </authorList>
    </citation>
    <scope>NUCLEOTIDE SEQUENCE [LARGE SCALE GENOMIC DNA]</scope>
    <source>
        <strain evidence="7">S2</strain>
        <tissue evidence="7">Leaf</tissue>
    </source>
</reference>
<keyword evidence="6" id="KW-0812">Transmembrane</keyword>
<evidence type="ECO:0000256" key="5">
    <source>
        <dbReference type="ARBA" id="ARBA00022840"/>
    </source>
</evidence>
<dbReference type="OrthoDB" id="1740133at2759"/>